<dbReference type="KEGG" id="ndi:NDAI_0G04940"/>
<dbReference type="PANTHER" id="PTHR47098">
    <property type="entry name" value="PROTEIN MAK32"/>
    <property type="match status" value="1"/>
</dbReference>
<dbReference type="Gene3D" id="3.40.1190.20">
    <property type="match status" value="1"/>
</dbReference>
<dbReference type="SUPFAM" id="SSF53613">
    <property type="entry name" value="Ribokinase-like"/>
    <property type="match status" value="1"/>
</dbReference>
<dbReference type="OrthoDB" id="497927at2759"/>
<evidence type="ECO:0000259" key="1">
    <source>
        <dbReference type="Pfam" id="PF00294"/>
    </source>
</evidence>
<dbReference type="STRING" id="1071378.J7RTC7"/>
<sequence>MKQPILFTTNGMFILDEIHSNMDETFYDVPGGAGTFTMLGATLVLSSITRHSFQEIGWIVDRGKDFPDTMTRLIESWNSGAIFRDDGTRLTTRGLNCYGDNDSRSFQFTTEKKQIGVKDWVGTVCDVTSIQKLRGLHLVCSSIRCNSILDDLAHITDESSGSNLVCIWEPFPDECTVENQKEILKIVQRDERILFSPNIKEAAQLFGLEEPSSLLSCYGIMRIVEKFLKPEDICVLRCGKLGSITSKPSKDPCSDREIIHFPAYHDKDNTKVIDPTGGGNSFLGGFAMGYILTQDLDIANVCANISAGCIIEQVGVPVIDHNNDVKWNGLSFAERLEHYIMVHELNYDIKAIKDKLVHSTYKSS</sequence>
<dbReference type="InterPro" id="IPR029056">
    <property type="entry name" value="Ribokinase-like"/>
</dbReference>
<proteinExistence type="predicted"/>
<reference evidence="2 3" key="1">
    <citation type="journal article" date="2011" name="Proc. Natl. Acad. Sci. U.S.A.">
        <title>Evolutionary erosion of yeast sex chromosomes by mating-type switching accidents.</title>
        <authorList>
            <person name="Gordon J.L."/>
            <person name="Armisen D."/>
            <person name="Proux-Wera E."/>
            <person name="Oheigeartaigh S.S."/>
            <person name="Byrne K.P."/>
            <person name="Wolfe K.H."/>
        </authorList>
    </citation>
    <scope>NUCLEOTIDE SEQUENCE [LARGE SCALE GENOMIC DNA]</scope>
    <source>
        <strain evidence="3">ATCC 10597 / BCRC 20456 / CBS 421 / NBRC 0211 / NRRL Y-12639</strain>
    </source>
</reference>
<dbReference type="InterPro" id="IPR011611">
    <property type="entry name" value="PfkB_dom"/>
</dbReference>
<gene>
    <name evidence="2" type="primary">NDAI0G04940</name>
    <name evidence="2" type="ordered locus">NDAI_0G04940</name>
</gene>
<dbReference type="Pfam" id="PF00294">
    <property type="entry name" value="PfkB"/>
    <property type="match status" value="1"/>
</dbReference>
<dbReference type="RefSeq" id="XP_003980153.1">
    <property type="nucleotide sequence ID" value="XM_003980104.1"/>
</dbReference>
<dbReference type="EMBL" id="HE580273">
    <property type="protein sequence ID" value="CCK73477.1"/>
    <property type="molecule type" value="Genomic_DNA"/>
</dbReference>
<dbReference type="GeneID" id="13927091"/>
<evidence type="ECO:0000313" key="2">
    <source>
        <dbReference type="EMBL" id="CCK73477.1"/>
    </source>
</evidence>
<dbReference type="PANTHER" id="PTHR47098:SF2">
    <property type="entry name" value="PROTEIN MAK32"/>
    <property type="match status" value="1"/>
</dbReference>
<keyword evidence="3" id="KW-1185">Reference proteome</keyword>
<name>J7RTC7_NAUDC</name>
<dbReference type="Proteomes" id="UP000000689">
    <property type="component" value="Chromosome 7"/>
</dbReference>
<feature type="domain" description="Carbohydrate kinase PfkB" evidence="1">
    <location>
        <begin position="194"/>
        <end position="316"/>
    </location>
</feature>
<protein>
    <recommendedName>
        <fullName evidence="1">Carbohydrate kinase PfkB domain-containing protein</fullName>
    </recommendedName>
</protein>
<organism evidence="2 3">
    <name type="scientific">Naumovozyma dairenensis (strain ATCC 10597 / BCRC 20456 / CBS 421 / NBRC 0211 / NRRL Y-12639)</name>
    <name type="common">Saccharomyces dairenensis</name>
    <dbReference type="NCBI Taxonomy" id="1071378"/>
    <lineage>
        <taxon>Eukaryota</taxon>
        <taxon>Fungi</taxon>
        <taxon>Dikarya</taxon>
        <taxon>Ascomycota</taxon>
        <taxon>Saccharomycotina</taxon>
        <taxon>Saccharomycetes</taxon>
        <taxon>Saccharomycetales</taxon>
        <taxon>Saccharomycetaceae</taxon>
        <taxon>Naumovozyma</taxon>
    </lineage>
</organism>
<accession>J7RTC7</accession>
<dbReference type="OMA" id="VIKSWNT"/>
<dbReference type="AlphaFoldDB" id="J7RTC7"/>
<evidence type="ECO:0000313" key="3">
    <source>
        <dbReference type="Proteomes" id="UP000000689"/>
    </source>
</evidence>
<dbReference type="HOGENOM" id="CLU_032834_0_0_1"/>
<dbReference type="eggNOG" id="ENOG502RXN8">
    <property type="taxonomic scope" value="Eukaryota"/>
</dbReference>